<dbReference type="Gene3D" id="3.30.450.20">
    <property type="entry name" value="PAS domain"/>
    <property type="match status" value="1"/>
</dbReference>
<dbReference type="RefSeq" id="WP_150493999.1">
    <property type="nucleotide sequence ID" value="NZ_BMFA01000001.1"/>
</dbReference>
<sequence>MNFPLPTPMLKIANIELLISMAETLNTAVAITDAELDYPGPWIGYVNRAFTEMTGFERTEIIGRSPRMLQTRETSSSTLRDFGKSLRKAQRFQGVIKNRRGCGELYYCEVDVRPLLSDNGSLAGFIAFEREAVRRRGRPGNSLATRFKPRLPSTENEVPGLFQI</sequence>
<dbReference type="AlphaFoldDB" id="A0A916T9Q4"/>
<feature type="domain" description="PAS" evidence="1">
    <location>
        <begin position="14"/>
        <end position="65"/>
    </location>
</feature>
<comment type="caution">
    <text evidence="2">The sequence shown here is derived from an EMBL/GenBank/DDBJ whole genome shotgun (WGS) entry which is preliminary data.</text>
</comment>
<keyword evidence="3" id="KW-1185">Reference proteome</keyword>
<organism evidence="2 3">
    <name type="scientific">Roseibium aquae</name>
    <dbReference type="NCBI Taxonomy" id="1323746"/>
    <lineage>
        <taxon>Bacteria</taxon>
        <taxon>Pseudomonadati</taxon>
        <taxon>Pseudomonadota</taxon>
        <taxon>Alphaproteobacteria</taxon>
        <taxon>Hyphomicrobiales</taxon>
        <taxon>Stappiaceae</taxon>
        <taxon>Roseibium</taxon>
    </lineage>
</organism>
<reference evidence="2" key="1">
    <citation type="journal article" date="2014" name="Int. J. Syst. Evol. Microbiol.">
        <title>Complete genome sequence of Corynebacterium casei LMG S-19264T (=DSM 44701T), isolated from a smear-ripened cheese.</title>
        <authorList>
            <consortium name="US DOE Joint Genome Institute (JGI-PGF)"/>
            <person name="Walter F."/>
            <person name="Albersmeier A."/>
            <person name="Kalinowski J."/>
            <person name="Ruckert C."/>
        </authorList>
    </citation>
    <scope>NUCLEOTIDE SEQUENCE</scope>
    <source>
        <strain evidence="2">CGMCC 1.12426</strain>
    </source>
</reference>
<proteinExistence type="predicted"/>
<reference evidence="2" key="2">
    <citation type="submission" date="2020-09" db="EMBL/GenBank/DDBJ databases">
        <authorList>
            <person name="Sun Q."/>
            <person name="Zhou Y."/>
        </authorList>
    </citation>
    <scope>NUCLEOTIDE SEQUENCE</scope>
    <source>
        <strain evidence="2">CGMCC 1.12426</strain>
    </source>
</reference>
<dbReference type="SUPFAM" id="SSF55785">
    <property type="entry name" value="PYP-like sensor domain (PAS domain)"/>
    <property type="match status" value="1"/>
</dbReference>
<accession>A0A916T9Q4</accession>
<evidence type="ECO:0000313" key="2">
    <source>
        <dbReference type="EMBL" id="GGB35448.1"/>
    </source>
</evidence>
<dbReference type="InterPro" id="IPR035965">
    <property type="entry name" value="PAS-like_dom_sf"/>
</dbReference>
<dbReference type="EMBL" id="BMFA01000001">
    <property type="protein sequence ID" value="GGB35448.1"/>
    <property type="molecule type" value="Genomic_DNA"/>
</dbReference>
<dbReference type="InterPro" id="IPR000014">
    <property type="entry name" value="PAS"/>
</dbReference>
<evidence type="ECO:0000259" key="1">
    <source>
        <dbReference type="PROSITE" id="PS50112"/>
    </source>
</evidence>
<gene>
    <name evidence="2" type="ORF">GCM10011316_04460</name>
</gene>
<dbReference type="Proteomes" id="UP000605148">
    <property type="component" value="Unassembled WGS sequence"/>
</dbReference>
<dbReference type="CDD" id="cd00130">
    <property type="entry name" value="PAS"/>
    <property type="match status" value="1"/>
</dbReference>
<name>A0A916T9Q4_9HYPH</name>
<dbReference type="NCBIfam" id="TIGR00229">
    <property type="entry name" value="sensory_box"/>
    <property type="match status" value="1"/>
</dbReference>
<dbReference type="PROSITE" id="PS50112">
    <property type="entry name" value="PAS"/>
    <property type="match status" value="1"/>
</dbReference>
<evidence type="ECO:0000313" key="3">
    <source>
        <dbReference type="Proteomes" id="UP000605148"/>
    </source>
</evidence>
<dbReference type="OrthoDB" id="489241at2"/>
<dbReference type="Pfam" id="PF13426">
    <property type="entry name" value="PAS_9"/>
    <property type="match status" value="1"/>
</dbReference>
<protein>
    <recommendedName>
        <fullName evidence="1">PAS domain-containing protein</fullName>
    </recommendedName>
</protein>